<dbReference type="RefSeq" id="WP_189093386.1">
    <property type="nucleotide sequence ID" value="NZ_BMQL01000067.1"/>
</dbReference>
<protein>
    <submittedName>
        <fullName evidence="1">Uncharacterized protein</fullName>
    </submittedName>
</protein>
<keyword evidence="2" id="KW-1185">Reference proteome</keyword>
<gene>
    <name evidence="1" type="ORF">GCM10008957_51390</name>
</gene>
<comment type="caution">
    <text evidence="1">The sequence shown here is derived from an EMBL/GenBank/DDBJ whole genome shotgun (WGS) entry which is preliminary data.</text>
</comment>
<dbReference type="EMBL" id="BMQL01000067">
    <property type="protein sequence ID" value="GGR35166.1"/>
    <property type="molecule type" value="Genomic_DNA"/>
</dbReference>
<reference evidence="1" key="1">
    <citation type="journal article" date="2014" name="Int. J. Syst. Evol. Microbiol.">
        <title>Complete genome sequence of Corynebacterium casei LMG S-19264T (=DSM 44701T), isolated from a smear-ripened cheese.</title>
        <authorList>
            <consortium name="US DOE Joint Genome Institute (JGI-PGF)"/>
            <person name="Walter F."/>
            <person name="Albersmeier A."/>
            <person name="Kalinowski J."/>
            <person name="Ruckert C."/>
        </authorList>
    </citation>
    <scope>NUCLEOTIDE SEQUENCE</scope>
    <source>
        <strain evidence="1">JCM 31311</strain>
    </source>
</reference>
<name>A0A918FFQ8_9DEIO</name>
<reference evidence="1" key="2">
    <citation type="submission" date="2020-09" db="EMBL/GenBank/DDBJ databases">
        <authorList>
            <person name="Sun Q."/>
            <person name="Ohkuma M."/>
        </authorList>
    </citation>
    <scope>NUCLEOTIDE SEQUENCE</scope>
    <source>
        <strain evidence="1">JCM 31311</strain>
    </source>
</reference>
<dbReference type="AlphaFoldDB" id="A0A918FFQ8"/>
<sequence length="75" mass="8327">MSDLPNATPAELIMLLRSAYEADRGRSDQQISRTTRVELARLLDADENFKAAVIAVLQIWLTGEDLVDGDDLSHD</sequence>
<proteinExistence type="predicted"/>
<evidence type="ECO:0000313" key="1">
    <source>
        <dbReference type="EMBL" id="GGR35166.1"/>
    </source>
</evidence>
<dbReference type="Proteomes" id="UP000603865">
    <property type="component" value="Unassembled WGS sequence"/>
</dbReference>
<accession>A0A918FFQ8</accession>
<evidence type="ECO:0000313" key="2">
    <source>
        <dbReference type="Proteomes" id="UP000603865"/>
    </source>
</evidence>
<organism evidence="1 2">
    <name type="scientific">Deinococcus ruber</name>
    <dbReference type="NCBI Taxonomy" id="1848197"/>
    <lineage>
        <taxon>Bacteria</taxon>
        <taxon>Thermotogati</taxon>
        <taxon>Deinococcota</taxon>
        <taxon>Deinococci</taxon>
        <taxon>Deinococcales</taxon>
        <taxon>Deinococcaceae</taxon>
        <taxon>Deinococcus</taxon>
    </lineage>
</organism>